<feature type="region of interest" description="Disordered" evidence="1">
    <location>
        <begin position="1"/>
        <end position="31"/>
    </location>
</feature>
<dbReference type="EMBL" id="CP019655">
    <property type="protein sequence ID" value="AVF26567.1"/>
    <property type="molecule type" value="Genomic_DNA"/>
</dbReference>
<reference evidence="3" key="1">
    <citation type="submission" date="2017-02" db="EMBL/GenBank/DDBJ databases">
        <title>Delineation of Paenibacillus larvae strains originating from foulbrood outbreaks.</title>
        <authorList>
            <person name="Beims H."/>
            <person name="Bunk B."/>
            <person name="Sproeer C."/>
            <person name="Mohr K.I."/>
            <person name="Pradella S."/>
            <person name="Guenther G."/>
            <person name="Rohde M."/>
            <person name="von der Ohe W."/>
            <person name="Steinert M."/>
        </authorList>
    </citation>
    <scope>NUCLEOTIDE SEQUENCE [LARGE SCALE GENOMIC DNA]</scope>
    <source>
        <strain evidence="3">Eric_III</strain>
    </source>
</reference>
<proteinExistence type="predicted"/>
<dbReference type="Proteomes" id="UP000239833">
    <property type="component" value="Chromosome"/>
</dbReference>
<feature type="compositionally biased region" description="Basic and acidic residues" evidence="1">
    <location>
        <begin position="17"/>
        <end position="31"/>
    </location>
</feature>
<name>A0A2L1UEE5_9BACL</name>
<evidence type="ECO:0000313" key="3">
    <source>
        <dbReference type="Proteomes" id="UP000239833"/>
    </source>
</evidence>
<organism evidence="2 3">
    <name type="scientific">Paenibacillus larvae subsp. larvae</name>
    <dbReference type="NCBI Taxonomy" id="147375"/>
    <lineage>
        <taxon>Bacteria</taxon>
        <taxon>Bacillati</taxon>
        <taxon>Bacillota</taxon>
        <taxon>Bacilli</taxon>
        <taxon>Bacillales</taxon>
        <taxon>Paenibacillaceae</taxon>
        <taxon>Paenibacillus</taxon>
    </lineage>
</organism>
<evidence type="ECO:0000256" key="1">
    <source>
        <dbReference type="SAM" id="MobiDB-lite"/>
    </source>
</evidence>
<gene>
    <name evidence="2" type="ORF">ERICIII_02409</name>
</gene>
<protein>
    <submittedName>
        <fullName evidence="2">Uncharacterized protein</fullName>
    </submittedName>
</protein>
<evidence type="ECO:0000313" key="2">
    <source>
        <dbReference type="EMBL" id="AVF26567.1"/>
    </source>
</evidence>
<sequence>MASWPSIEESTQRLIRKKDSREQPSGEKEVLQDYHYEYDPVGNKNAKTGGRII</sequence>
<accession>A0A2L1UEE5</accession>
<dbReference type="AlphaFoldDB" id="A0A2L1UEE5"/>